<dbReference type="Pfam" id="PF07883">
    <property type="entry name" value="Cupin_2"/>
    <property type="match status" value="1"/>
</dbReference>
<proteinExistence type="predicted"/>
<dbReference type="OrthoDB" id="9798709at2"/>
<accession>A0A6L6J6W7</accession>
<dbReference type="Proteomes" id="UP000478183">
    <property type="component" value="Unassembled WGS sequence"/>
</dbReference>
<dbReference type="InterPro" id="IPR053146">
    <property type="entry name" value="QDO-like"/>
</dbReference>
<comment type="caution">
    <text evidence="2">The sequence shown here is derived from an EMBL/GenBank/DDBJ whole genome shotgun (WGS) entry which is preliminary data.</text>
</comment>
<evidence type="ECO:0000313" key="2">
    <source>
        <dbReference type="EMBL" id="MTH77853.1"/>
    </source>
</evidence>
<dbReference type="SUPFAM" id="SSF51182">
    <property type="entry name" value="RmlC-like cupins"/>
    <property type="match status" value="1"/>
</dbReference>
<name>A0A6L6J6W7_9RHOB</name>
<evidence type="ECO:0000259" key="1">
    <source>
        <dbReference type="Pfam" id="PF07883"/>
    </source>
</evidence>
<dbReference type="InterPro" id="IPR013096">
    <property type="entry name" value="Cupin_2"/>
</dbReference>
<dbReference type="RefSeq" id="WP_155095222.1">
    <property type="nucleotide sequence ID" value="NZ_WMIE01000004.1"/>
</dbReference>
<dbReference type="Gene3D" id="2.60.120.10">
    <property type="entry name" value="Jelly Rolls"/>
    <property type="match status" value="1"/>
</dbReference>
<protein>
    <submittedName>
        <fullName evidence="2">Cupin domain-containing protein</fullName>
    </submittedName>
</protein>
<dbReference type="PANTHER" id="PTHR36440:SF1">
    <property type="entry name" value="PUTATIVE (AFU_ORTHOLOGUE AFUA_8G07350)-RELATED"/>
    <property type="match status" value="1"/>
</dbReference>
<dbReference type="InterPro" id="IPR014710">
    <property type="entry name" value="RmlC-like_jellyroll"/>
</dbReference>
<gene>
    <name evidence="2" type="ORF">GL286_08960</name>
</gene>
<evidence type="ECO:0000313" key="3">
    <source>
        <dbReference type="Proteomes" id="UP000478183"/>
    </source>
</evidence>
<organism evidence="2 3">
    <name type="scientific">Paracoccus aestuariivivens</name>
    <dbReference type="NCBI Taxonomy" id="1820333"/>
    <lineage>
        <taxon>Bacteria</taxon>
        <taxon>Pseudomonadati</taxon>
        <taxon>Pseudomonadota</taxon>
        <taxon>Alphaproteobacteria</taxon>
        <taxon>Rhodobacterales</taxon>
        <taxon>Paracoccaceae</taxon>
        <taxon>Paracoccus</taxon>
    </lineage>
</organism>
<feature type="domain" description="Cupin type-2" evidence="1">
    <location>
        <begin position="42"/>
        <end position="109"/>
    </location>
</feature>
<dbReference type="InterPro" id="IPR011051">
    <property type="entry name" value="RmlC_Cupin_sf"/>
</dbReference>
<sequence>MTSFDQAAYSPTGAGTMAMGFGPHQIRIPATQTGGRLGVFESELAPGEGPPMHVHDREDEFFRVLEGRFAFWCNGVRVDLDAGGLIVVPRGSVHRFMNIGETSGRVMIVVTPGGFEGFFGSVEAENPSTPQEIDSLAARYHLRFTPALAAAMA</sequence>
<dbReference type="PANTHER" id="PTHR36440">
    <property type="entry name" value="PUTATIVE (AFU_ORTHOLOGUE AFUA_8G07350)-RELATED"/>
    <property type="match status" value="1"/>
</dbReference>
<reference evidence="2 3" key="1">
    <citation type="submission" date="2019-11" db="EMBL/GenBank/DDBJ databases">
        <authorList>
            <person name="Dong K."/>
        </authorList>
    </citation>
    <scope>NUCLEOTIDE SEQUENCE [LARGE SCALE GENOMIC DNA]</scope>
    <source>
        <strain evidence="2 3">NBRC 111993</strain>
    </source>
</reference>
<keyword evidence="3" id="KW-1185">Reference proteome</keyword>
<dbReference type="EMBL" id="WMIE01000004">
    <property type="protein sequence ID" value="MTH77853.1"/>
    <property type="molecule type" value="Genomic_DNA"/>
</dbReference>
<dbReference type="AlphaFoldDB" id="A0A6L6J6W7"/>